<accession>A0ABV8JVD7</accession>
<evidence type="ECO:0000313" key="2">
    <source>
        <dbReference type="Proteomes" id="UP001595715"/>
    </source>
</evidence>
<dbReference type="SUPFAM" id="SSF47789">
    <property type="entry name" value="C-terminal domain of RNA polymerase alpha subunit"/>
    <property type="match status" value="1"/>
</dbReference>
<organism evidence="1 2">
    <name type="scientific">Paenibacillus xanthanilyticus</name>
    <dbReference type="NCBI Taxonomy" id="1783531"/>
    <lineage>
        <taxon>Bacteria</taxon>
        <taxon>Bacillati</taxon>
        <taxon>Bacillota</taxon>
        <taxon>Bacilli</taxon>
        <taxon>Bacillales</taxon>
        <taxon>Paenibacillaceae</taxon>
        <taxon>Paenibacillus</taxon>
    </lineage>
</organism>
<comment type="caution">
    <text evidence="1">The sequence shown here is derived from an EMBL/GenBank/DDBJ whole genome shotgun (WGS) entry which is preliminary data.</text>
</comment>
<dbReference type="RefSeq" id="WP_377716658.1">
    <property type="nucleotide sequence ID" value="NZ_JBHSAM010000002.1"/>
</dbReference>
<dbReference type="Gene3D" id="1.10.150.20">
    <property type="entry name" value="5' to 3' exonuclease, C-terminal subdomain"/>
    <property type="match status" value="1"/>
</dbReference>
<proteinExistence type="predicted"/>
<dbReference type="EMBL" id="JBHSAM010000002">
    <property type="protein sequence ID" value="MFC4098187.1"/>
    <property type="molecule type" value="Genomic_DNA"/>
</dbReference>
<keyword evidence="2" id="KW-1185">Reference proteome</keyword>
<gene>
    <name evidence="1" type="ORF">ACFOZ8_00765</name>
</gene>
<name>A0ABV8JVD7_9BACL</name>
<protein>
    <submittedName>
        <fullName evidence="1">Uncharacterized protein</fullName>
    </submittedName>
</protein>
<reference evidence="2" key="1">
    <citation type="journal article" date="2019" name="Int. J. Syst. Evol. Microbiol.">
        <title>The Global Catalogue of Microorganisms (GCM) 10K type strain sequencing project: providing services to taxonomists for standard genome sequencing and annotation.</title>
        <authorList>
            <consortium name="The Broad Institute Genomics Platform"/>
            <consortium name="The Broad Institute Genome Sequencing Center for Infectious Disease"/>
            <person name="Wu L."/>
            <person name="Ma J."/>
        </authorList>
    </citation>
    <scope>NUCLEOTIDE SEQUENCE [LARGE SCALE GENOMIC DNA]</scope>
    <source>
        <strain evidence="2">IBRC-M 10987</strain>
    </source>
</reference>
<evidence type="ECO:0000313" key="1">
    <source>
        <dbReference type="EMBL" id="MFC4098187.1"/>
    </source>
</evidence>
<sequence length="169" mass="19486">MTYLNYEEFSAYMLAYGRVEKPILHYIAIRKNHLDMPLLVLHKSNEFGLTRRAMNALLRHIPGESGTLRDVLQLSLSQIMSIPAMGQASIENFKRVLYQAAVPIPHDYDEEEHYRAEDLQRIFLIGTKEEVVQQLQDGIYKGAFIGRDGVWLKPRPAPQPQVRRPEQAV</sequence>
<dbReference type="Proteomes" id="UP001595715">
    <property type="component" value="Unassembled WGS sequence"/>
</dbReference>